<evidence type="ECO:0000259" key="1">
    <source>
        <dbReference type="PROSITE" id="PS50112"/>
    </source>
</evidence>
<evidence type="ECO:0000313" key="6">
    <source>
        <dbReference type="Proteomes" id="UP000019151"/>
    </source>
</evidence>
<dbReference type="EMBL" id="CP007128">
    <property type="protein sequence ID" value="AHG92030.1"/>
    <property type="molecule type" value="Genomic_DNA"/>
</dbReference>
<feature type="domain" description="EAL" evidence="3">
    <location>
        <begin position="658"/>
        <end position="921"/>
    </location>
</feature>
<dbReference type="Gene3D" id="3.30.450.20">
    <property type="entry name" value="PAS domain"/>
    <property type="match status" value="2"/>
</dbReference>
<dbReference type="RefSeq" id="WP_025413461.1">
    <property type="nucleotide sequence ID" value="NZ_CP007128.1"/>
</dbReference>
<dbReference type="InterPro" id="IPR043128">
    <property type="entry name" value="Rev_trsase/Diguanyl_cyclase"/>
</dbReference>
<dbReference type="CDD" id="cd00130">
    <property type="entry name" value="PAS"/>
    <property type="match status" value="2"/>
</dbReference>
<dbReference type="CDD" id="cd01948">
    <property type="entry name" value="EAL"/>
    <property type="match status" value="1"/>
</dbReference>
<dbReference type="InterPro" id="IPR013656">
    <property type="entry name" value="PAS_4"/>
</dbReference>
<feature type="domain" description="PAC" evidence="2">
    <location>
        <begin position="428"/>
        <end position="480"/>
    </location>
</feature>
<dbReference type="InterPro" id="IPR001610">
    <property type="entry name" value="PAC"/>
</dbReference>
<proteinExistence type="predicted"/>
<dbReference type="Pfam" id="PF08448">
    <property type="entry name" value="PAS_4"/>
    <property type="match status" value="2"/>
</dbReference>
<evidence type="ECO:0000259" key="4">
    <source>
        <dbReference type="PROSITE" id="PS50887"/>
    </source>
</evidence>
<dbReference type="PROSITE" id="PS50887">
    <property type="entry name" value="GGDEF"/>
    <property type="match status" value="1"/>
</dbReference>
<dbReference type="InterPro" id="IPR052155">
    <property type="entry name" value="Biofilm_reg_signaling"/>
</dbReference>
<dbReference type="AlphaFoldDB" id="W0RNV3"/>
<organism evidence="5 6">
    <name type="scientific">Gemmatirosa kalamazoonensis</name>
    <dbReference type="NCBI Taxonomy" id="861299"/>
    <lineage>
        <taxon>Bacteria</taxon>
        <taxon>Pseudomonadati</taxon>
        <taxon>Gemmatimonadota</taxon>
        <taxon>Gemmatimonadia</taxon>
        <taxon>Gemmatimonadales</taxon>
        <taxon>Gemmatimonadaceae</taxon>
        <taxon>Gemmatirosa</taxon>
    </lineage>
</organism>
<dbReference type="InterPro" id="IPR029787">
    <property type="entry name" value="Nucleotide_cyclase"/>
</dbReference>
<dbReference type="PANTHER" id="PTHR44757">
    <property type="entry name" value="DIGUANYLATE CYCLASE DGCP"/>
    <property type="match status" value="1"/>
</dbReference>
<dbReference type="STRING" id="861299.J421_4493"/>
<dbReference type="SUPFAM" id="SSF55073">
    <property type="entry name" value="Nucleotide cyclase"/>
    <property type="match status" value="1"/>
</dbReference>
<dbReference type="InterPro" id="IPR000160">
    <property type="entry name" value="GGDEF_dom"/>
</dbReference>
<dbReference type="InterPro" id="IPR000014">
    <property type="entry name" value="PAS"/>
</dbReference>
<dbReference type="eggNOG" id="COG5001">
    <property type="taxonomic scope" value="Bacteria"/>
</dbReference>
<dbReference type="HOGENOM" id="CLU_000445_70_20_0"/>
<dbReference type="InterPro" id="IPR000700">
    <property type="entry name" value="PAS-assoc_C"/>
</dbReference>
<dbReference type="OrthoDB" id="9814202at2"/>
<feature type="domain" description="PAS" evidence="1">
    <location>
        <begin position="227"/>
        <end position="272"/>
    </location>
</feature>
<evidence type="ECO:0000313" key="5">
    <source>
        <dbReference type="EMBL" id="AHG92030.1"/>
    </source>
</evidence>
<reference evidence="5 6" key="1">
    <citation type="journal article" date="2014" name="Genome Announc.">
        <title>Genome Sequence and Methylome of Soil Bacterium Gemmatirosa kalamazoonensis KBS708T, a Member of the Rarely Cultivated Gemmatimonadetes Phylum.</title>
        <authorList>
            <person name="Debruyn J.M."/>
            <person name="Radosevich M."/>
            <person name="Wommack K.E."/>
            <person name="Polson S.W."/>
            <person name="Hauser L.J."/>
            <person name="Fawaz M.N."/>
            <person name="Korlach J."/>
            <person name="Tsai Y.C."/>
        </authorList>
    </citation>
    <scope>NUCLEOTIDE SEQUENCE [LARGE SCALE GENOMIC DNA]</scope>
    <source>
        <strain evidence="5 6">KBS708</strain>
    </source>
</reference>
<dbReference type="CDD" id="cd01949">
    <property type="entry name" value="GGDEF"/>
    <property type="match status" value="1"/>
</dbReference>
<feature type="domain" description="GGDEF" evidence="4">
    <location>
        <begin position="512"/>
        <end position="649"/>
    </location>
</feature>
<accession>W0RNV3</accession>
<dbReference type="PANTHER" id="PTHR44757:SF2">
    <property type="entry name" value="BIOFILM ARCHITECTURE MAINTENANCE PROTEIN MBAA"/>
    <property type="match status" value="1"/>
</dbReference>
<dbReference type="InterPro" id="IPR035965">
    <property type="entry name" value="PAS-like_dom_sf"/>
</dbReference>
<dbReference type="PROSITE" id="PS50883">
    <property type="entry name" value="EAL"/>
    <property type="match status" value="1"/>
</dbReference>
<dbReference type="PATRIC" id="fig|861299.3.peg.4548"/>
<dbReference type="InterPro" id="IPR035919">
    <property type="entry name" value="EAL_sf"/>
</dbReference>
<dbReference type="SUPFAM" id="SSF55785">
    <property type="entry name" value="PYP-like sensor domain (PAS domain)"/>
    <property type="match status" value="2"/>
</dbReference>
<dbReference type="PROSITE" id="PS50112">
    <property type="entry name" value="PAS"/>
    <property type="match status" value="2"/>
</dbReference>
<name>W0RNV3_9BACT</name>
<dbReference type="NCBIfam" id="TIGR00229">
    <property type="entry name" value="sensory_box"/>
    <property type="match status" value="2"/>
</dbReference>
<dbReference type="PROSITE" id="PS50113">
    <property type="entry name" value="PAC"/>
    <property type="match status" value="1"/>
</dbReference>
<dbReference type="SMART" id="SM00052">
    <property type="entry name" value="EAL"/>
    <property type="match status" value="1"/>
</dbReference>
<dbReference type="NCBIfam" id="TIGR00254">
    <property type="entry name" value="GGDEF"/>
    <property type="match status" value="1"/>
</dbReference>
<evidence type="ECO:0000259" key="2">
    <source>
        <dbReference type="PROSITE" id="PS50113"/>
    </source>
</evidence>
<gene>
    <name evidence="5" type="ORF">J421_4493</name>
</gene>
<keyword evidence="6" id="KW-1185">Reference proteome</keyword>
<dbReference type="SMART" id="SM00086">
    <property type="entry name" value="PAC"/>
    <property type="match status" value="2"/>
</dbReference>
<sequence length="928" mass="100573">MSRLPNLTHRYLAVFAIASAATIGGQVLVHAAQARQLGHYALIARWSRERLASERLAGAATLLEQTPVGSAARDGARRTLAAAAAELRDEGTHDTPAALATAPAGVADEVRARFDSLVPVRVRLLADAAALGADAPDAALGHRIVAGQLTLARLLAAARRDVLAGSEAEISALRVQEIALVLAMLAALAVGAVAVVRPASRHADSLVAEVVASREQLARAYATTSHEREFATSLVASVSDGIYAFDDDQRVTEWNPSMERWTGVERRDALGRRLDDFDAEIDWGEHGKPYERAIGGEPTHVHECRGRASRDAEWRFFDAVCVPVRSSDGRIAGGLCTIRDVTERVATVARVVSSEARFRAMFDQAAIGITFIDDDGIIHAVNPAFERLVGWSAAELIGRRASEFSPPEDAIITRGPVAELRAGRRDSVTVEKRFVHREGAQIWCSLTISRFRTNHDDAVTLVGMCYDVTARKELETRLSHQAFHDPLTGLANRARLLDRIHHTLAAPDRLPSNVAIIYVDLDDFKKVNDSLGHAAGDTLLRAVAERLLNATRGSDTVARLGGDEFAILLENVRSDDDVLVVADRVVRAMRAPVTIDGKEIFVGASVGVARGGVGDETERPTADVLLRNADVAMYRAKGAGKGRHVMYERGMQEAALERLELEAALRTAVSGMPTGDELLLHFQPIVELDGERVVGVEALVRWAHPQLGVLPPARFVPLAEETGLIVPLGRWVLREACRHGAGWVGGRRSLDRMRSLTLTVNVSPLQLRDPGFVDDVRDALRDSGFPPHLLLLELTETVFLQEDEGTLETLRALKALGARLAIDDFGTGYASLNYLQQFPLDVLKIDRRFIDAMCRGGSEAALARTIIALGDSLALRTVAEGVARPQQQEQLRALGCEYGQGFLFAHPVPPEEITRMLNEGIGHGAEAA</sequence>
<protein>
    <submittedName>
        <fullName evidence="5">Diguanylate cyclase</fullName>
    </submittedName>
</protein>
<dbReference type="InterPro" id="IPR001633">
    <property type="entry name" value="EAL_dom"/>
</dbReference>
<dbReference type="Gene3D" id="3.30.70.270">
    <property type="match status" value="1"/>
</dbReference>
<dbReference type="Pfam" id="PF00563">
    <property type="entry name" value="EAL"/>
    <property type="match status" value="1"/>
</dbReference>
<feature type="domain" description="PAS" evidence="1">
    <location>
        <begin position="354"/>
        <end position="409"/>
    </location>
</feature>
<dbReference type="Gene3D" id="3.20.20.450">
    <property type="entry name" value="EAL domain"/>
    <property type="match status" value="1"/>
</dbReference>
<dbReference type="InParanoid" id="W0RNV3"/>
<dbReference type="SUPFAM" id="SSF141868">
    <property type="entry name" value="EAL domain-like"/>
    <property type="match status" value="1"/>
</dbReference>
<evidence type="ECO:0000259" key="3">
    <source>
        <dbReference type="PROSITE" id="PS50883"/>
    </source>
</evidence>
<dbReference type="SMART" id="SM00091">
    <property type="entry name" value="PAS"/>
    <property type="match status" value="2"/>
</dbReference>
<dbReference type="Pfam" id="PF00990">
    <property type="entry name" value="GGDEF"/>
    <property type="match status" value="1"/>
</dbReference>
<dbReference type="KEGG" id="gba:J421_4493"/>
<dbReference type="SMART" id="SM00267">
    <property type="entry name" value="GGDEF"/>
    <property type="match status" value="1"/>
</dbReference>
<dbReference type="Proteomes" id="UP000019151">
    <property type="component" value="Chromosome"/>
</dbReference>